<protein>
    <recommendedName>
        <fullName evidence="3">ABC transporter domain-containing protein</fullName>
    </recommendedName>
</protein>
<proteinExistence type="predicted"/>
<evidence type="ECO:0000313" key="4">
    <source>
        <dbReference type="EMBL" id="GAO48670.1"/>
    </source>
</evidence>
<dbReference type="GO" id="GO:0016887">
    <property type="term" value="F:ATP hydrolysis activity"/>
    <property type="evidence" value="ECO:0007669"/>
    <property type="project" value="InterPro"/>
</dbReference>
<dbReference type="InterPro" id="IPR027417">
    <property type="entry name" value="P-loop_NTPase"/>
</dbReference>
<name>A0A0E9NGY2_SAICN</name>
<dbReference type="SMART" id="SM00382">
    <property type="entry name" value="AAA"/>
    <property type="match status" value="1"/>
</dbReference>
<dbReference type="EMBL" id="BACD03000016">
    <property type="protein sequence ID" value="GAO48670.1"/>
    <property type="molecule type" value="Genomic_DNA"/>
</dbReference>
<dbReference type="RefSeq" id="XP_019023053.1">
    <property type="nucleotide sequence ID" value="XM_019169642.1"/>
</dbReference>
<dbReference type="Pfam" id="PF00005">
    <property type="entry name" value="ABC_tran"/>
    <property type="match status" value="1"/>
</dbReference>
<dbReference type="InterPro" id="IPR003439">
    <property type="entry name" value="ABC_transporter-like_ATP-bd"/>
</dbReference>
<reference evidence="4 5" key="3">
    <citation type="journal article" date="2015" name="Genome Announc.">
        <title>Draft Genome Sequence of the Archiascomycetous Yeast Saitoella complicata.</title>
        <authorList>
            <person name="Yamauchi K."/>
            <person name="Kondo S."/>
            <person name="Hamamoto M."/>
            <person name="Takahashi Y."/>
            <person name="Ogura Y."/>
            <person name="Hayashi T."/>
            <person name="Nishida H."/>
        </authorList>
    </citation>
    <scope>NUCLEOTIDE SEQUENCE [LARGE SCALE GENOMIC DNA]</scope>
    <source>
        <strain evidence="4 5">NRRL Y-17804</strain>
    </source>
</reference>
<keyword evidence="2" id="KW-0067">ATP-binding</keyword>
<accession>A0A0E9NGY2</accession>
<reference evidence="4 5" key="2">
    <citation type="journal article" date="2014" name="J. Gen. Appl. Microbiol.">
        <title>The early diverging ascomycetous budding yeast Saitoella complicata has three histone deacetylases belonging to the Clr6, Hos2, and Rpd3 lineages.</title>
        <authorList>
            <person name="Nishida H."/>
            <person name="Matsumoto T."/>
            <person name="Kondo S."/>
            <person name="Hamamoto M."/>
            <person name="Yoshikawa H."/>
        </authorList>
    </citation>
    <scope>NUCLEOTIDE SEQUENCE [LARGE SCALE GENOMIC DNA]</scope>
    <source>
        <strain evidence="4 5">NRRL Y-17804</strain>
    </source>
</reference>
<dbReference type="OMA" id="YLGTEWV"/>
<dbReference type="Gene3D" id="3.40.50.300">
    <property type="entry name" value="P-loop containing nucleotide triphosphate hydrolases"/>
    <property type="match status" value="1"/>
</dbReference>
<dbReference type="SUPFAM" id="SSF52540">
    <property type="entry name" value="P-loop containing nucleoside triphosphate hydrolases"/>
    <property type="match status" value="1"/>
</dbReference>
<sequence>MGDATQDTSVELQNLSFSYTADNSSHAILDDVSLSLPAGSRTLLIGANGAGKTTILKILAGKRIAKEGAVKIGGVDPFRDGAQGITYLGTEWANNPIVRNDIPVAHLIASVGGEAFPERRDELVRILDVDLSWRMHAVSDGQRRRVQLVMGLMRPWRILLLDEVTVDLDVLVRADFLDFLERETKERGCTIVYATHIFDGLSSWPTHLVHISLGRISSFGPASEYPELNATQSTGNSSLLALCLGWLKEDREKIRAGDKRIKWEDISELQKHGEGGAHKFGKYFNKTRGKE</sequence>
<evidence type="ECO:0000259" key="3">
    <source>
        <dbReference type="PROSITE" id="PS50893"/>
    </source>
</evidence>
<dbReference type="Proteomes" id="UP000033140">
    <property type="component" value="Unassembled WGS sequence"/>
</dbReference>
<feature type="domain" description="ABC transporter" evidence="3">
    <location>
        <begin position="10"/>
        <end position="238"/>
    </location>
</feature>
<comment type="caution">
    <text evidence="4">The sequence shown here is derived from an EMBL/GenBank/DDBJ whole genome shotgun (WGS) entry which is preliminary data.</text>
</comment>
<keyword evidence="5" id="KW-1185">Reference proteome</keyword>
<reference evidence="4 5" key="1">
    <citation type="journal article" date="2011" name="J. Gen. Appl. Microbiol.">
        <title>Draft genome sequencing of the enigmatic yeast Saitoella complicata.</title>
        <authorList>
            <person name="Nishida H."/>
            <person name="Hamamoto M."/>
            <person name="Sugiyama J."/>
        </authorList>
    </citation>
    <scope>NUCLEOTIDE SEQUENCE [LARGE SCALE GENOMIC DNA]</scope>
    <source>
        <strain evidence="4 5">NRRL Y-17804</strain>
    </source>
</reference>
<dbReference type="PANTHER" id="PTHR43158">
    <property type="entry name" value="SKFA PEPTIDE EXPORT ATP-BINDING PROTEIN SKFE"/>
    <property type="match status" value="1"/>
</dbReference>
<dbReference type="FunFam" id="3.40.50.300:FF:001332">
    <property type="entry name" value="Similar to ABC transporter"/>
    <property type="match status" value="1"/>
</dbReference>
<gene>
    <name evidence="4" type="ORF">G7K_2840-t1</name>
</gene>
<evidence type="ECO:0000256" key="1">
    <source>
        <dbReference type="ARBA" id="ARBA00022741"/>
    </source>
</evidence>
<dbReference type="GO" id="GO:0005524">
    <property type="term" value="F:ATP binding"/>
    <property type="evidence" value="ECO:0007669"/>
    <property type="project" value="UniProtKB-KW"/>
</dbReference>
<evidence type="ECO:0000313" key="5">
    <source>
        <dbReference type="Proteomes" id="UP000033140"/>
    </source>
</evidence>
<dbReference type="InterPro" id="IPR003593">
    <property type="entry name" value="AAA+_ATPase"/>
</dbReference>
<evidence type="ECO:0000256" key="2">
    <source>
        <dbReference type="ARBA" id="ARBA00022840"/>
    </source>
</evidence>
<organism evidence="4 5">
    <name type="scientific">Saitoella complicata (strain BCRC 22490 / CBS 7301 / JCM 7358 / NBRC 10748 / NRRL Y-17804)</name>
    <dbReference type="NCBI Taxonomy" id="698492"/>
    <lineage>
        <taxon>Eukaryota</taxon>
        <taxon>Fungi</taxon>
        <taxon>Dikarya</taxon>
        <taxon>Ascomycota</taxon>
        <taxon>Taphrinomycotina</taxon>
        <taxon>Taphrinomycotina incertae sedis</taxon>
        <taxon>Saitoella</taxon>
    </lineage>
</organism>
<dbReference type="AlphaFoldDB" id="A0A0E9NGY2"/>
<dbReference type="PANTHER" id="PTHR43158:SF2">
    <property type="entry name" value="SKFA PEPTIDE EXPORT ATP-BINDING PROTEIN SKFE"/>
    <property type="match status" value="1"/>
</dbReference>
<keyword evidence="1" id="KW-0547">Nucleotide-binding</keyword>
<dbReference type="PROSITE" id="PS50893">
    <property type="entry name" value="ABC_TRANSPORTER_2"/>
    <property type="match status" value="1"/>
</dbReference>
<dbReference type="STRING" id="698492.A0A0E9NGY2"/>
<dbReference type="OrthoDB" id="6512918at2759"/>